<feature type="transmembrane region" description="Helical" evidence="1">
    <location>
        <begin position="6"/>
        <end position="24"/>
    </location>
</feature>
<dbReference type="Proteomes" id="UP000282818">
    <property type="component" value="Unassembled WGS sequence"/>
</dbReference>
<dbReference type="EMBL" id="SACQ01000002">
    <property type="protein sequence ID" value="RVU31449.1"/>
    <property type="molecule type" value="Genomic_DNA"/>
</dbReference>
<keyword evidence="3" id="KW-1185">Reference proteome</keyword>
<keyword evidence="1" id="KW-0472">Membrane</keyword>
<evidence type="ECO:0000313" key="2">
    <source>
        <dbReference type="EMBL" id="RVU31449.1"/>
    </source>
</evidence>
<reference evidence="2 3" key="1">
    <citation type="submission" date="2019-01" db="EMBL/GenBank/DDBJ databases">
        <authorList>
            <person name="Chen W.-M."/>
        </authorList>
    </citation>
    <scope>NUCLEOTIDE SEQUENCE [LARGE SCALE GENOMIC DNA]</scope>
    <source>
        <strain evidence="2 3">HPM-16</strain>
    </source>
</reference>
<organism evidence="2 3">
    <name type="scientific">Neptunomonas marina</name>
    <dbReference type="NCBI Taxonomy" id="1815562"/>
    <lineage>
        <taxon>Bacteria</taxon>
        <taxon>Pseudomonadati</taxon>
        <taxon>Pseudomonadota</taxon>
        <taxon>Gammaproteobacteria</taxon>
        <taxon>Oceanospirillales</taxon>
        <taxon>Oceanospirillaceae</taxon>
        <taxon>Neptunomonas</taxon>
    </lineage>
</organism>
<dbReference type="AlphaFoldDB" id="A0A437QAL0"/>
<keyword evidence="1" id="KW-0812">Transmembrane</keyword>
<gene>
    <name evidence="2" type="ORF">EOE65_05545</name>
</gene>
<dbReference type="RefSeq" id="WP_127693307.1">
    <property type="nucleotide sequence ID" value="NZ_SACQ01000002.1"/>
</dbReference>
<proteinExistence type="predicted"/>
<name>A0A437QAL0_9GAMM</name>
<accession>A0A437QAL0</accession>
<comment type="caution">
    <text evidence="2">The sequence shown here is derived from an EMBL/GenBank/DDBJ whole genome shotgun (WGS) entry which is preliminary data.</text>
</comment>
<evidence type="ECO:0000256" key="1">
    <source>
        <dbReference type="SAM" id="Phobius"/>
    </source>
</evidence>
<keyword evidence="1" id="KW-1133">Transmembrane helix</keyword>
<protein>
    <submittedName>
        <fullName evidence="2">Uncharacterized protein</fullName>
    </submittedName>
</protein>
<evidence type="ECO:0000313" key="3">
    <source>
        <dbReference type="Proteomes" id="UP000282818"/>
    </source>
</evidence>
<sequence>MEFMLVFFVCLVVMLALTGALLFGRAPVYRPKRADIYEMMQALQTGQLEHDRWSLFIGIPIVHDPDLETIRQRCYDLELEAEEGSGEVRFGIGRCRYNPAGMAQLQRIGERLKKLIDTSPIVRTF</sequence>